<proteinExistence type="predicted"/>
<dbReference type="PANTHER" id="PTHR12978">
    <property type="entry name" value="HISTIDINE TRIAD HIT PROTEIN MEMBER"/>
    <property type="match status" value="1"/>
</dbReference>
<gene>
    <name evidence="1" type="ORF">ROZALSC1DRAFT_12760</name>
</gene>
<dbReference type="EMBL" id="ML005071">
    <property type="protein sequence ID" value="RKP20387.1"/>
    <property type="molecule type" value="Genomic_DNA"/>
</dbReference>
<dbReference type="Proteomes" id="UP000281549">
    <property type="component" value="Unassembled WGS sequence"/>
</dbReference>
<dbReference type="Gene3D" id="3.30.428.10">
    <property type="entry name" value="HIT-like"/>
    <property type="match status" value="1"/>
</dbReference>
<reference evidence="2" key="1">
    <citation type="journal article" date="2018" name="Nat. Microbiol.">
        <title>Leveraging single-cell genomics to expand the fungal tree of life.</title>
        <authorList>
            <person name="Ahrendt S.R."/>
            <person name="Quandt C.A."/>
            <person name="Ciobanu D."/>
            <person name="Clum A."/>
            <person name="Salamov A."/>
            <person name="Andreopoulos B."/>
            <person name="Cheng J.F."/>
            <person name="Woyke T."/>
            <person name="Pelin A."/>
            <person name="Henrissat B."/>
            <person name="Reynolds N.K."/>
            <person name="Benny G.L."/>
            <person name="Smith M.E."/>
            <person name="James T.Y."/>
            <person name="Grigoriev I.V."/>
        </authorList>
    </citation>
    <scope>NUCLEOTIDE SEQUENCE [LARGE SCALE GENOMIC DNA]</scope>
    <source>
        <strain evidence="2">CSF55</strain>
    </source>
</reference>
<dbReference type="GO" id="GO:0000290">
    <property type="term" value="P:deadenylation-dependent decapping of nuclear-transcribed mRNA"/>
    <property type="evidence" value="ECO:0007669"/>
    <property type="project" value="InterPro"/>
</dbReference>
<dbReference type="InterPro" id="IPR036265">
    <property type="entry name" value="HIT-like_sf"/>
</dbReference>
<sequence length="214" mass="25160">MESNVRMKVIYPCTILHIRKYLKSKAFKITETYNMYLEKTLPFIKSLPEERTLWVTKILNKQAEQDDVIILDEDEKDGFVLLPDSKWDRTNMTNMYLLAISKCPIICIRELSSDHIPLLKNIKSKTEEIVKGKYGIEADQLRMFVHYHPSYYHFHVHIVHCDVEPTKAMIAGHSHLLDDIIDLLSIDSNIFKNRALTFYLNESHPLLTLLKRQE</sequence>
<protein>
    <submittedName>
        <fullName evidence="1">HIT-like protein</fullName>
    </submittedName>
</protein>
<name>A0A4P9YL84_ROZAC</name>
<dbReference type="Pfam" id="PF11969">
    <property type="entry name" value="DcpS_C"/>
    <property type="match status" value="1"/>
</dbReference>
<dbReference type="GO" id="GO:0005634">
    <property type="term" value="C:nucleus"/>
    <property type="evidence" value="ECO:0007669"/>
    <property type="project" value="TreeGrafter"/>
</dbReference>
<accession>A0A4P9YL84</accession>
<dbReference type="InterPro" id="IPR008594">
    <property type="entry name" value="DcpS/DCS2"/>
</dbReference>
<dbReference type="PANTHER" id="PTHR12978:SF0">
    <property type="entry name" value="M7GPPPX DIPHOSPHATASE"/>
    <property type="match status" value="1"/>
</dbReference>
<dbReference type="GO" id="GO:0016787">
    <property type="term" value="F:hydrolase activity"/>
    <property type="evidence" value="ECO:0007669"/>
    <property type="project" value="InterPro"/>
</dbReference>
<dbReference type="GO" id="GO:0000932">
    <property type="term" value="C:P-body"/>
    <property type="evidence" value="ECO:0007669"/>
    <property type="project" value="TreeGrafter"/>
</dbReference>
<organism evidence="1 2">
    <name type="scientific">Rozella allomycis (strain CSF55)</name>
    <dbReference type="NCBI Taxonomy" id="988480"/>
    <lineage>
        <taxon>Eukaryota</taxon>
        <taxon>Fungi</taxon>
        <taxon>Fungi incertae sedis</taxon>
        <taxon>Cryptomycota</taxon>
        <taxon>Cryptomycota incertae sedis</taxon>
        <taxon>Rozella</taxon>
    </lineage>
</organism>
<evidence type="ECO:0000313" key="1">
    <source>
        <dbReference type="EMBL" id="RKP20387.1"/>
    </source>
</evidence>
<dbReference type="GO" id="GO:0000340">
    <property type="term" value="F:RNA 7-methylguanosine cap binding"/>
    <property type="evidence" value="ECO:0007669"/>
    <property type="project" value="TreeGrafter"/>
</dbReference>
<dbReference type="AlphaFoldDB" id="A0A4P9YL84"/>
<dbReference type="SUPFAM" id="SSF54197">
    <property type="entry name" value="HIT-like"/>
    <property type="match status" value="1"/>
</dbReference>
<evidence type="ECO:0000313" key="2">
    <source>
        <dbReference type="Proteomes" id="UP000281549"/>
    </source>
</evidence>